<protein>
    <recommendedName>
        <fullName evidence="3">AB hydrolase-1 domain-containing protein</fullName>
    </recommendedName>
</protein>
<comment type="similarity">
    <text evidence="1">Belongs to the PhzF family.</text>
</comment>
<dbReference type="Pfam" id="PF00561">
    <property type="entry name" value="Abhydrolase_1"/>
    <property type="match status" value="1"/>
</dbReference>
<dbReference type="EMBL" id="CAAKMV010000142">
    <property type="protein sequence ID" value="VIO60144.1"/>
    <property type="molecule type" value="Genomic_DNA"/>
</dbReference>
<dbReference type="PANTHER" id="PTHR13774">
    <property type="entry name" value="PHENAZINE BIOSYNTHESIS PROTEIN"/>
    <property type="match status" value="1"/>
</dbReference>
<proteinExistence type="inferred from homology"/>
<dbReference type="InterPro" id="IPR029058">
    <property type="entry name" value="AB_hydrolase_fold"/>
</dbReference>
<dbReference type="PANTHER" id="PTHR13774:SF17">
    <property type="entry name" value="PHENAZINE BIOSYNTHESIS-LIKE DOMAIN-CONTAINING PROTEIN"/>
    <property type="match status" value="1"/>
</dbReference>
<dbReference type="Gene3D" id="3.40.50.1820">
    <property type="entry name" value="alpha/beta hydrolase"/>
    <property type="match status" value="1"/>
</dbReference>
<dbReference type="InterPro" id="IPR003719">
    <property type="entry name" value="Phenazine_PhzF-like"/>
</dbReference>
<feature type="domain" description="AB hydrolase-1" evidence="3">
    <location>
        <begin position="336"/>
        <end position="501"/>
    </location>
</feature>
<accession>A0A4U9F2H2</accession>
<keyword evidence="2" id="KW-0413">Isomerase</keyword>
<dbReference type="SUPFAM" id="SSF54506">
    <property type="entry name" value="Diaminopimelate epimerase-like"/>
    <property type="match status" value="1"/>
</dbReference>
<name>A0A4U9F2H2_GIBZA</name>
<dbReference type="InterPro" id="IPR000073">
    <property type="entry name" value="AB_hydrolase_1"/>
</dbReference>
<dbReference type="GO" id="GO:0016853">
    <property type="term" value="F:isomerase activity"/>
    <property type="evidence" value="ECO:0007669"/>
    <property type="project" value="UniProtKB-KW"/>
</dbReference>
<evidence type="ECO:0000256" key="2">
    <source>
        <dbReference type="ARBA" id="ARBA00023235"/>
    </source>
</evidence>
<reference evidence="4" key="1">
    <citation type="submission" date="2019-04" db="EMBL/GenBank/DDBJ databases">
        <authorList>
            <person name="Melise S."/>
            <person name="Noan J."/>
            <person name="Okalmin O."/>
        </authorList>
    </citation>
    <scope>NUCLEOTIDE SEQUENCE</scope>
    <source>
        <strain evidence="4">FN9</strain>
    </source>
</reference>
<dbReference type="Pfam" id="PF02567">
    <property type="entry name" value="PhzC-PhzF"/>
    <property type="match status" value="1"/>
</dbReference>
<evidence type="ECO:0000259" key="3">
    <source>
        <dbReference type="Pfam" id="PF00561"/>
    </source>
</evidence>
<dbReference type="AlphaFoldDB" id="A0A4U9F2H2"/>
<organism evidence="4">
    <name type="scientific">Gibberella zeae</name>
    <name type="common">Wheat head blight fungus</name>
    <name type="synonym">Fusarium graminearum</name>
    <dbReference type="NCBI Taxonomy" id="5518"/>
    <lineage>
        <taxon>Eukaryota</taxon>
        <taxon>Fungi</taxon>
        <taxon>Dikarya</taxon>
        <taxon>Ascomycota</taxon>
        <taxon>Pezizomycotina</taxon>
        <taxon>Sordariomycetes</taxon>
        <taxon>Hypocreomycetidae</taxon>
        <taxon>Hypocreales</taxon>
        <taxon>Nectriaceae</taxon>
        <taxon>Fusarium</taxon>
    </lineage>
</organism>
<dbReference type="Gene3D" id="3.10.310.10">
    <property type="entry name" value="Diaminopimelate Epimerase, Chain A, domain 1"/>
    <property type="match status" value="2"/>
</dbReference>
<sequence>MASSTVTTYKAFASERAIGNPAGVIILPNPSDDAGYDQDADFPYDIFPPASKLQEIATKLNYPMTAFAVPLSQSIDSPNAPHFAVRWLNPSNEAPLCGHATLALSQHLFSTLKNPPQTLKYLTRLHGIASASLYQSPFQDAKLVGIEFPELLDLPALSQSDKRWGQLRKLFEQSTGSQWEGHSEPVGVFEADQYLLLEYSPELDLRGLVIDPTKLASLNKFIYIFQISTSVSEHIHTRVINAIGDHVAEDVATGSAHRAIIPHALSNAETTARLKQYHPDFSGNILKCLQQSREGGELTVEWLRDVKASIMEFNPTQAIVHNEGCDLHYWYQGTGPLMLFVPGGNGHGRQFNPIMSALSDCFTCATFDRRQMSASQVSVNKPLSITQQARDVRAVIKAVGFEKAILFGSSSGGIIGYQFAHDFPEMVVHLISHEAGISVLMPEASEIYDWMYSLVELHKTKGLDAVAAEFDKCFVGTHDEGVPKSVSPEPENARNFWENEFPQQLGYCPNFFRIKENNTSVGVMRGARSKDAFYARAIEDQAQILDCPSMTVPGHHEGFQCETMEFLPSLLEMLEILEKRKISA</sequence>
<evidence type="ECO:0000313" key="4">
    <source>
        <dbReference type="EMBL" id="VIO60144.1"/>
    </source>
</evidence>
<evidence type="ECO:0000256" key="1">
    <source>
        <dbReference type="ARBA" id="ARBA00008270"/>
    </source>
</evidence>
<gene>
    <name evidence="4" type="ORF">FUG_LOCUS386962</name>
</gene>
<dbReference type="GO" id="GO:0005737">
    <property type="term" value="C:cytoplasm"/>
    <property type="evidence" value="ECO:0007669"/>
    <property type="project" value="TreeGrafter"/>
</dbReference>
<dbReference type="SUPFAM" id="SSF53474">
    <property type="entry name" value="alpha/beta-Hydrolases"/>
    <property type="match status" value="1"/>
</dbReference>